<feature type="transmembrane region" description="Helical" evidence="1">
    <location>
        <begin position="57"/>
        <end position="74"/>
    </location>
</feature>
<sequence length="149" mass="17072">FSMKVVGDVEESPDRERTFGIGVKRRLQMALLPIMYKLGVITTLLVVLTVITLKGLTVGVLLLVLTFGSFFAKLKLHQPYWQPETLPQKDVHIHVHPSWKKPYLAGWHRNSEHSDISSFDYDSFTTQSPSWNYLPPKEHYSPSGLNMFT</sequence>
<evidence type="ECO:0000313" key="2">
    <source>
        <dbReference type="EMBL" id="JAS28150.1"/>
    </source>
</evidence>
<proteinExistence type="predicted"/>
<evidence type="ECO:0000256" key="1">
    <source>
        <dbReference type="SAM" id="Phobius"/>
    </source>
</evidence>
<protein>
    <submittedName>
        <fullName evidence="2">Uncharacterized protein</fullName>
    </submittedName>
</protein>
<name>A0A1B6DR52_9HEMI</name>
<dbReference type="AlphaFoldDB" id="A0A1B6DR52"/>
<keyword evidence="1" id="KW-1133">Transmembrane helix</keyword>
<feature type="transmembrane region" description="Helical" evidence="1">
    <location>
        <begin position="34"/>
        <end position="51"/>
    </location>
</feature>
<gene>
    <name evidence="2" type="ORF">g.1679</name>
</gene>
<accession>A0A1B6DR52</accession>
<keyword evidence="1" id="KW-0472">Membrane</keyword>
<dbReference type="EMBL" id="GEDC01009148">
    <property type="protein sequence ID" value="JAS28150.1"/>
    <property type="molecule type" value="Transcribed_RNA"/>
</dbReference>
<feature type="non-terminal residue" evidence="2">
    <location>
        <position position="1"/>
    </location>
</feature>
<organism evidence="2">
    <name type="scientific">Clastoptera arizonana</name>
    <name type="common">Arizona spittle bug</name>
    <dbReference type="NCBI Taxonomy" id="38151"/>
    <lineage>
        <taxon>Eukaryota</taxon>
        <taxon>Metazoa</taxon>
        <taxon>Ecdysozoa</taxon>
        <taxon>Arthropoda</taxon>
        <taxon>Hexapoda</taxon>
        <taxon>Insecta</taxon>
        <taxon>Pterygota</taxon>
        <taxon>Neoptera</taxon>
        <taxon>Paraneoptera</taxon>
        <taxon>Hemiptera</taxon>
        <taxon>Auchenorrhyncha</taxon>
        <taxon>Cercopoidea</taxon>
        <taxon>Clastopteridae</taxon>
        <taxon>Clastoptera</taxon>
    </lineage>
</organism>
<keyword evidence="1" id="KW-0812">Transmembrane</keyword>
<reference evidence="2" key="1">
    <citation type="submission" date="2015-12" db="EMBL/GenBank/DDBJ databases">
        <title>De novo transcriptome assembly of four potential Pierce s Disease insect vectors from Arizona vineyards.</title>
        <authorList>
            <person name="Tassone E.E."/>
        </authorList>
    </citation>
    <scope>NUCLEOTIDE SEQUENCE</scope>
</reference>